<dbReference type="GO" id="GO:0016301">
    <property type="term" value="F:kinase activity"/>
    <property type="evidence" value="ECO:0007669"/>
    <property type="project" value="UniProtKB-KW"/>
</dbReference>
<comment type="caution">
    <text evidence="2">The sequence shown here is derived from an EMBL/GenBank/DDBJ whole genome shotgun (WGS) entry which is preliminary data.</text>
</comment>
<organism evidence="2 3">
    <name type="scientific">Terrabacter terrigena</name>
    <dbReference type="NCBI Taxonomy" id="574718"/>
    <lineage>
        <taxon>Bacteria</taxon>
        <taxon>Bacillati</taxon>
        <taxon>Actinomycetota</taxon>
        <taxon>Actinomycetes</taxon>
        <taxon>Micrococcales</taxon>
        <taxon>Intrasporangiaceae</taxon>
        <taxon>Terrabacter</taxon>
    </lineage>
</organism>
<comment type="similarity">
    <text evidence="1">Belongs to the fructosamine kinase family.</text>
</comment>
<dbReference type="Gene3D" id="3.30.200.20">
    <property type="entry name" value="Phosphorylase Kinase, domain 1"/>
    <property type="match status" value="1"/>
</dbReference>
<keyword evidence="3" id="KW-1185">Reference proteome</keyword>
<dbReference type="EMBL" id="JBHTKH010000001">
    <property type="protein sequence ID" value="MFD1052888.1"/>
    <property type="molecule type" value="Genomic_DNA"/>
</dbReference>
<dbReference type="Proteomes" id="UP001597046">
    <property type="component" value="Unassembled WGS sequence"/>
</dbReference>
<keyword evidence="1 2" id="KW-0418">Kinase</keyword>
<dbReference type="SUPFAM" id="SSF56112">
    <property type="entry name" value="Protein kinase-like (PK-like)"/>
    <property type="match status" value="1"/>
</dbReference>
<accession>A0ABW3MS27</accession>
<dbReference type="Gene3D" id="1.20.1270.240">
    <property type="match status" value="1"/>
</dbReference>
<evidence type="ECO:0000313" key="2">
    <source>
        <dbReference type="EMBL" id="MFD1052888.1"/>
    </source>
</evidence>
<keyword evidence="1" id="KW-0808">Transferase</keyword>
<sequence>MGAVSSASNAHHRKSWAAAPAGFYEVEAAGLRWLAEAEPLGGARVVAVRGVGTDHIDLARLHPAPPTAELAEALGRGLAVTHGMGAPAFGSPPDGWTGDAWIGRQTQSNEPTASWGQFYAEQRVRPFVRRAVDRGHLDPAGARVVERVCDRLVSGLFDDDRPPARIHGDLWSGNVMFTAEAAVLIDPAAHGGHGLTDLAMLALFGCPGLDRIGAAYEEAAGLSPGWRELIELHQLHPLATHASSHGSAYAAQLVETARAYA</sequence>
<dbReference type="PANTHER" id="PTHR12149:SF8">
    <property type="entry name" value="PROTEIN-RIBULOSAMINE 3-KINASE"/>
    <property type="match status" value="1"/>
</dbReference>
<dbReference type="PIRSF" id="PIRSF006221">
    <property type="entry name" value="Ketosamine-3-kinase"/>
    <property type="match status" value="1"/>
</dbReference>
<dbReference type="RefSeq" id="WP_386050067.1">
    <property type="nucleotide sequence ID" value="NZ_JBHTKH010000001.1"/>
</dbReference>
<name>A0ABW3MS27_9MICO</name>
<protein>
    <submittedName>
        <fullName evidence="2">Fructosamine kinase family protein</fullName>
    </submittedName>
</protein>
<dbReference type="InterPro" id="IPR016477">
    <property type="entry name" value="Fructo-/Ketosamine-3-kinase"/>
</dbReference>
<evidence type="ECO:0000256" key="1">
    <source>
        <dbReference type="PIRNR" id="PIRNR006221"/>
    </source>
</evidence>
<reference evidence="3" key="1">
    <citation type="journal article" date="2019" name="Int. J. Syst. Evol. Microbiol.">
        <title>The Global Catalogue of Microorganisms (GCM) 10K type strain sequencing project: providing services to taxonomists for standard genome sequencing and annotation.</title>
        <authorList>
            <consortium name="The Broad Institute Genomics Platform"/>
            <consortium name="The Broad Institute Genome Sequencing Center for Infectious Disease"/>
            <person name="Wu L."/>
            <person name="Ma J."/>
        </authorList>
    </citation>
    <scope>NUCLEOTIDE SEQUENCE [LARGE SCALE GENOMIC DNA]</scope>
    <source>
        <strain evidence="3">CCUG 57508</strain>
    </source>
</reference>
<proteinExistence type="inferred from homology"/>
<evidence type="ECO:0000313" key="3">
    <source>
        <dbReference type="Proteomes" id="UP001597046"/>
    </source>
</evidence>
<dbReference type="InterPro" id="IPR011009">
    <property type="entry name" value="Kinase-like_dom_sf"/>
</dbReference>
<dbReference type="PANTHER" id="PTHR12149">
    <property type="entry name" value="FRUCTOSAMINE 3 KINASE-RELATED PROTEIN"/>
    <property type="match status" value="1"/>
</dbReference>
<dbReference type="Gene3D" id="1.10.510.10">
    <property type="entry name" value="Transferase(Phosphotransferase) domain 1"/>
    <property type="match status" value="1"/>
</dbReference>
<dbReference type="Pfam" id="PF03881">
    <property type="entry name" value="Fructosamin_kin"/>
    <property type="match status" value="1"/>
</dbReference>
<gene>
    <name evidence="2" type="ORF">ACFQ2V_01100</name>
</gene>